<dbReference type="EC" id="3.-.-.-" evidence="4"/>
<dbReference type="Gene3D" id="3.40.710.10">
    <property type="entry name" value="DD-peptidase/beta-lactamase superfamily"/>
    <property type="match status" value="1"/>
</dbReference>
<sequence>MGAFLSRLSRVAVVLGLCAGAAAVPVGGAAPAWSDSAGCRSPAPAAVAGFFDGALPGGLRREGVPGAVVSVVSGGRTVFAKGYGLADVARGVGFDASRSLVRIASITKLFTWTAVMQQVQAGRLDLDVDVNRYLRTFTIPATFAAPVTLRTLMGHTAGFEDRFVGTGARTAAEVPPLGEYLAAHVPARVRPPGEVSAYSNYGAALAGYIVSQVSGEPFDRYVQRHLLDPLKMGHSTAAEPVPGPLAADLARSYLPGAVPVPFTFDPMTPDGSISATAADMAHFMIAHLGGGRFGDAAILDPATAALMFQRSSGNDPRLGGYAHGFQDRVFNGHRVLMHDGGWEGFLSVLMLVPGCDLGVFVSVNGVADAGLQKVIDGFFDRFAPAGAVPDSPGPVPPPGTRPAAPLAGLYERTRHGESTIEKILVLLGPARVAVRGDGVVRFQDKDWSPQADGAYALADGSDRLVFLSGAGGRRYVATDRGSAFELMSVWRTPAVNLPVLLVFAVVALSVLAVPVAGVWRRARRRPVRTGGAWRVARWLGAGACGAGLGFLVALGVWLSGDTDGFLFGAPVGFRVLFVVPVVVLAMAGAAAVLTVRGWRGPGAGVVARVHQVVVLAGLSGLVWFLWQWNLIGWRF</sequence>
<feature type="transmembrane region" description="Helical" evidence="1">
    <location>
        <begin position="605"/>
        <end position="626"/>
    </location>
</feature>
<reference evidence="5" key="1">
    <citation type="journal article" date="2019" name="Int. J. Syst. Evol. Microbiol.">
        <title>The Global Catalogue of Microorganisms (GCM) 10K type strain sequencing project: providing services to taxonomists for standard genome sequencing and annotation.</title>
        <authorList>
            <consortium name="The Broad Institute Genomics Platform"/>
            <consortium name="The Broad Institute Genome Sequencing Center for Infectious Disease"/>
            <person name="Wu L."/>
            <person name="Ma J."/>
        </authorList>
    </citation>
    <scope>NUCLEOTIDE SEQUENCE [LARGE SCALE GENOMIC DNA]</scope>
    <source>
        <strain evidence="5">CCUG 49560</strain>
    </source>
</reference>
<evidence type="ECO:0000256" key="1">
    <source>
        <dbReference type="SAM" id="Phobius"/>
    </source>
</evidence>
<feature type="domain" description="Beta-lactamase-related" evidence="3">
    <location>
        <begin position="58"/>
        <end position="367"/>
    </location>
</feature>
<accession>A0ABV9EE28</accession>
<protein>
    <submittedName>
        <fullName evidence="4">Serine hydrolase domain-containing protein</fullName>
        <ecNumber evidence="4">3.-.-.-</ecNumber>
    </submittedName>
</protein>
<dbReference type="PANTHER" id="PTHR46825">
    <property type="entry name" value="D-ALANYL-D-ALANINE-CARBOXYPEPTIDASE/ENDOPEPTIDASE AMPH"/>
    <property type="match status" value="1"/>
</dbReference>
<gene>
    <name evidence="4" type="ORF">ACFO8L_16500</name>
</gene>
<feature type="signal peptide" evidence="2">
    <location>
        <begin position="1"/>
        <end position="23"/>
    </location>
</feature>
<dbReference type="GO" id="GO:0016787">
    <property type="term" value="F:hydrolase activity"/>
    <property type="evidence" value="ECO:0007669"/>
    <property type="project" value="UniProtKB-KW"/>
</dbReference>
<keyword evidence="4" id="KW-0378">Hydrolase</keyword>
<evidence type="ECO:0000313" key="5">
    <source>
        <dbReference type="Proteomes" id="UP001595891"/>
    </source>
</evidence>
<dbReference type="InterPro" id="IPR012338">
    <property type="entry name" value="Beta-lactam/transpept-like"/>
</dbReference>
<evidence type="ECO:0000313" key="4">
    <source>
        <dbReference type="EMBL" id="MFC4587697.1"/>
    </source>
</evidence>
<evidence type="ECO:0000256" key="2">
    <source>
        <dbReference type="SAM" id="SignalP"/>
    </source>
</evidence>
<dbReference type="InterPro" id="IPR050491">
    <property type="entry name" value="AmpC-like"/>
</dbReference>
<keyword evidence="5" id="KW-1185">Reference proteome</keyword>
<evidence type="ECO:0000259" key="3">
    <source>
        <dbReference type="Pfam" id="PF00144"/>
    </source>
</evidence>
<dbReference type="SUPFAM" id="SSF56601">
    <property type="entry name" value="beta-lactamase/transpeptidase-like"/>
    <property type="match status" value="1"/>
</dbReference>
<feature type="chain" id="PRO_5047106922" evidence="2">
    <location>
        <begin position="24"/>
        <end position="635"/>
    </location>
</feature>
<organism evidence="4 5">
    <name type="scientific">Sphaerisporangium corydalis</name>
    <dbReference type="NCBI Taxonomy" id="1441875"/>
    <lineage>
        <taxon>Bacteria</taxon>
        <taxon>Bacillati</taxon>
        <taxon>Actinomycetota</taxon>
        <taxon>Actinomycetes</taxon>
        <taxon>Streptosporangiales</taxon>
        <taxon>Streptosporangiaceae</taxon>
        <taxon>Sphaerisporangium</taxon>
    </lineage>
</organism>
<dbReference type="InterPro" id="IPR001466">
    <property type="entry name" value="Beta-lactam-related"/>
</dbReference>
<comment type="caution">
    <text evidence="4">The sequence shown here is derived from an EMBL/GenBank/DDBJ whole genome shotgun (WGS) entry which is preliminary data.</text>
</comment>
<keyword evidence="1" id="KW-1133">Transmembrane helix</keyword>
<dbReference type="Proteomes" id="UP001595891">
    <property type="component" value="Unassembled WGS sequence"/>
</dbReference>
<feature type="transmembrane region" description="Helical" evidence="1">
    <location>
        <begin position="497"/>
        <end position="518"/>
    </location>
</feature>
<keyword evidence="1" id="KW-0812">Transmembrane</keyword>
<name>A0ABV9EE28_9ACTN</name>
<feature type="transmembrane region" description="Helical" evidence="1">
    <location>
        <begin position="538"/>
        <end position="559"/>
    </location>
</feature>
<dbReference type="RefSeq" id="WP_380706859.1">
    <property type="nucleotide sequence ID" value="NZ_JBHSFN010000009.1"/>
</dbReference>
<keyword evidence="1" id="KW-0472">Membrane</keyword>
<feature type="transmembrane region" description="Helical" evidence="1">
    <location>
        <begin position="571"/>
        <end position="593"/>
    </location>
</feature>
<keyword evidence="2" id="KW-0732">Signal</keyword>
<proteinExistence type="predicted"/>
<dbReference type="Pfam" id="PF00144">
    <property type="entry name" value="Beta-lactamase"/>
    <property type="match status" value="1"/>
</dbReference>
<dbReference type="EMBL" id="JBHSFN010000009">
    <property type="protein sequence ID" value="MFC4587697.1"/>
    <property type="molecule type" value="Genomic_DNA"/>
</dbReference>
<dbReference type="PANTHER" id="PTHR46825:SF9">
    <property type="entry name" value="BETA-LACTAMASE-RELATED DOMAIN-CONTAINING PROTEIN"/>
    <property type="match status" value="1"/>
</dbReference>